<gene>
    <name evidence="6" type="ORF">AABB29_20600</name>
</gene>
<reference evidence="7" key="1">
    <citation type="submission" date="2024-04" db="EMBL/GenBank/DDBJ databases">
        <title>Phylogenomic analyses of a clade within the roseobacter group suggest taxonomic reassignments of species of the genera Aestuariivita, Citreicella, Loktanella, Nautella, Pelagibaca, Ruegeria, Thalassobius, Thiobacimonas and Tropicibacter, and the proposal o.</title>
        <authorList>
            <person name="Jeon C.O."/>
        </authorList>
    </citation>
    <scope>NUCLEOTIDE SEQUENCE [LARGE SCALE GENOMIC DNA]</scope>
    <source>
        <strain evidence="7">BS5-3</strain>
    </source>
</reference>
<accession>A0ABZ3IE60</accession>
<evidence type="ECO:0000256" key="1">
    <source>
        <dbReference type="ARBA" id="ARBA00006157"/>
    </source>
</evidence>
<keyword evidence="7" id="KW-1185">Reference proteome</keyword>
<evidence type="ECO:0000313" key="7">
    <source>
        <dbReference type="Proteomes" id="UP001440612"/>
    </source>
</evidence>
<dbReference type="RefSeq" id="WP_373636845.1">
    <property type="nucleotide sequence ID" value="NZ_CP150951.2"/>
</dbReference>
<feature type="domain" description="Ner winged helix-turn-helix DNA-binding" evidence="5">
    <location>
        <begin position="15"/>
        <end position="73"/>
    </location>
</feature>
<evidence type="ECO:0000256" key="4">
    <source>
        <dbReference type="ARBA" id="ARBA00023163"/>
    </source>
</evidence>
<sequence>MRGLPAMRAEMRRHEELKCALRIAGSSLSAISAELGVSPTAVSYVSQRRNKSPTIEAAIARKLNRPVHDVFPDTVTTSEVSNLD</sequence>
<keyword evidence="3" id="KW-0238">DNA-binding</keyword>
<protein>
    <submittedName>
        <fullName evidence="6">Transcriptional regulator</fullName>
    </submittedName>
</protein>
<dbReference type="Gene3D" id="1.10.260.40">
    <property type="entry name" value="lambda repressor-like DNA-binding domains"/>
    <property type="match status" value="1"/>
</dbReference>
<evidence type="ECO:0000256" key="3">
    <source>
        <dbReference type="ARBA" id="ARBA00023125"/>
    </source>
</evidence>
<evidence type="ECO:0000256" key="2">
    <source>
        <dbReference type="ARBA" id="ARBA00023015"/>
    </source>
</evidence>
<dbReference type="Pfam" id="PF13693">
    <property type="entry name" value="HTH_35"/>
    <property type="match status" value="1"/>
</dbReference>
<dbReference type="SUPFAM" id="SSF47413">
    <property type="entry name" value="lambda repressor-like DNA-binding domains"/>
    <property type="match status" value="1"/>
</dbReference>
<organism evidence="6 7">
    <name type="scientific">Yoonia phaeophyticola</name>
    <dbReference type="NCBI Taxonomy" id="3137369"/>
    <lineage>
        <taxon>Bacteria</taxon>
        <taxon>Pseudomonadati</taxon>
        <taxon>Pseudomonadota</taxon>
        <taxon>Alphaproteobacteria</taxon>
        <taxon>Rhodobacterales</taxon>
        <taxon>Paracoccaceae</taxon>
        <taxon>Yoonia</taxon>
    </lineage>
</organism>
<keyword evidence="2" id="KW-0805">Transcription regulation</keyword>
<dbReference type="Proteomes" id="UP001440612">
    <property type="component" value="Chromosome"/>
</dbReference>
<dbReference type="InterPro" id="IPR038722">
    <property type="entry name" value="Ner_HTH_dom"/>
</dbReference>
<keyword evidence="4" id="KW-0804">Transcription</keyword>
<evidence type="ECO:0000259" key="5">
    <source>
        <dbReference type="Pfam" id="PF13693"/>
    </source>
</evidence>
<dbReference type="InterPro" id="IPR010982">
    <property type="entry name" value="Lambda_DNA-bd_dom_sf"/>
</dbReference>
<proteinExistence type="inferred from homology"/>
<name>A0ABZ3IE60_9RHOB</name>
<evidence type="ECO:0000313" key="6">
    <source>
        <dbReference type="EMBL" id="XFO63079.1"/>
    </source>
</evidence>
<comment type="similarity">
    <text evidence="1">Belongs to the ner transcriptional regulatory family.</text>
</comment>
<dbReference type="EMBL" id="CP150951">
    <property type="protein sequence ID" value="XFO63079.1"/>
    <property type="molecule type" value="Genomic_DNA"/>
</dbReference>